<dbReference type="PROSITE" id="PS51029">
    <property type="entry name" value="MADF"/>
    <property type="match status" value="1"/>
</dbReference>
<proteinExistence type="predicted"/>
<dbReference type="InterPro" id="IPR006578">
    <property type="entry name" value="MADF-dom"/>
</dbReference>
<accession>A0A8R2AAN9</accession>
<dbReference type="SMART" id="SM00595">
    <property type="entry name" value="MADF"/>
    <property type="match status" value="1"/>
</dbReference>
<evidence type="ECO:0000259" key="1">
    <source>
        <dbReference type="PROSITE" id="PS51029"/>
    </source>
</evidence>
<reference evidence="2" key="2">
    <citation type="submission" date="2022-06" db="UniProtKB">
        <authorList>
            <consortium name="EnsemblMetazoa"/>
        </authorList>
    </citation>
    <scope>IDENTIFICATION</scope>
</reference>
<feature type="domain" description="MADF" evidence="1">
    <location>
        <begin position="12"/>
        <end position="107"/>
    </location>
</feature>
<name>A0A8R2AAN9_ACYPI</name>
<dbReference type="GeneID" id="100162917"/>
<sequence>MKKTASKARDEKLLAAVRDRPVLYDQSMHVFKDYGAKNAAWKEVGSAVVGSQDKQNVERLKVRWKTLRDGFVRHLKKKKTMEMYTAAAAMRPYKLEKQIAFLLPHVSFRDEDDNGSSNGDEDNTSSLLMAADIKPAIECEPSAYDQQQTAAEMLYEQSNMDKSCSEHEALDRSIHFLCDQRYKQAAATNYKLEDMDSVDAFFHAMAQTVKQLKPITVAKIKRAVSIIVSNAEIEEMETTVACGKFPMTVPITNEPKK</sequence>
<dbReference type="AlphaFoldDB" id="A0A8R2AAN9"/>
<dbReference type="OMA" id="IECEPSA"/>
<dbReference type="GO" id="GO:0006357">
    <property type="term" value="P:regulation of transcription by RNA polymerase II"/>
    <property type="evidence" value="ECO:0007669"/>
    <property type="project" value="TreeGrafter"/>
</dbReference>
<dbReference type="InterPro" id="IPR039353">
    <property type="entry name" value="TF_Adf1"/>
</dbReference>
<reference evidence="3" key="1">
    <citation type="submission" date="2010-06" db="EMBL/GenBank/DDBJ databases">
        <authorList>
            <person name="Jiang H."/>
            <person name="Abraham K."/>
            <person name="Ali S."/>
            <person name="Alsbrooks S.L."/>
            <person name="Anim B.N."/>
            <person name="Anosike U.S."/>
            <person name="Attaway T."/>
            <person name="Bandaranaike D.P."/>
            <person name="Battles P.K."/>
            <person name="Bell S.N."/>
            <person name="Bell A.V."/>
            <person name="Beltran B."/>
            <person name="Bickham C."/>
            <person name="Bustamante Y."/>
            <person name="Caleb T."/>
            <person name="Canada A."/>
            <person name="Cardenas V."/>
            <person name="Carter K."/>
            <person name="Chacko J."/>
            <person name="Chandrabose M.N."/>
            <person name="Chavez D."/>
            <person name="Chavez A."/>
            <person name="Chen L."/>
            <person name="Chu H.-S."/>
            <person name="Claassen K.J."/>
            <person name="Cockrell R."/>
            <person name="Collins M."/>
            <person name="Cooper J.A."/>
            <person name="Cree A."/>
            <person name="Curry S.M."/>
            <person name="Da Y."/>
            <person name="Dao M.D."/>
            <person name="Das B."/>
            <person name="Davila M.-L."/>
            <person name="Davy-Carroll L."/>
            <person name="Denson S."/>
            <person name="Dinh H."/>
            <person name="Ebong V.E."/>
            <person name="Edwards J.R."/>
            <person name="Egan A."/>
            <person name="El-Daye J."/>
            <person name="Escobedo L."/>
            <person name="Fernandez S."/>
            <person name="Fernando P.R."/>
            <person name="Flagg N."/>
            <person name="Forbes L.D."/>
            <person name="Fowler R.G."/>
            <person name="Fu Q."/>
            <person name="Gabisi R.A."/>
            <person name="Ganer J."/>
            <person name="Garbino Pronczuk A."/>
            <person name="Garcia R.M."/>
            <person name="Garner T."/>
            <person name="Garrett T.E."/>
            <person name="Gonzalez D.A."/>
            <person name="Hamid H."/>
            <person name="Hawkins E.S."/>
            <person name="Hirani K."/>
            <person name="Hogues M.E."/>
            <person name="Hollins B."/>
            <person name="Hsiao C.-H."/>
            <person name="Jabil R."/>
            <person name="James M.L."/>
            <person name="Jhangiani S.N."/>
            <person name="Johnson B."/>
            <person name="Johnson Q."/>
            <person name="Joshi V."/>
            <person name="Kalu J.B."/>
            <person name="Kam C."/>
            <person name="Kashfia A."/>
            <person name="Keebler J."/>
            <person name="Kisamo H."/>
            <person name="Kovar C.L."/>
            <person name="Lago L.A."/>
            <person name="Lai C.-Y."/>
            <person name="Laidlaw J."/>
            <person name="Lara F."/>
            <person name="Le T.-K."/>
            <person name="Lee S.L."/>
            <person name="Legall F.H."/>
            <person name="Lemon S.J."/>
            <person name="Lewis L.R."/>
            <person name="Li B."/>
            <person name="Liu Y."/>
            <person name="Liu Y.-S."/>
            <person name="Lopez J."/>
            <person name="Lozado R.J."/>
            <person name="Lu J."/>
            <person name="Madu R.C."/>
            <person name="Maheshwari M."/>
            <person name="Maheshwari R."/>
            <person name="Malloy K."/>
            <person name="Martinez E."/>
            <person name="Mathew T."/>
            <person name="Mercado I.C."/>
            <person name="Mercado C."/>
            <person name="Meyer B."/>
            <person name="Montgomery K."/>
            <person name="Morgan M.B."/>
            <person name="Munidasa M."/>
            <person name="Nazareth L.V."/>
            <person name="Nelson J."/>
            <person name="Ng B.M."/>
            <person name="Nguyen N.B."/>
            <person name="Nguyen P.Q."/>
            <person name="Nguyen T."/>
            <person name="Obregon M."/>
            <person name="Okwuonu G.O."/>
            <person name="Onwere C.G."/>
            <person name="Orozco G."/>
            <person name="Parra A."/>
            <person name="Patel S."/>
            <person name="Patil S."/>
            <person name="Perez A."/>
            <person name="Perez Y."/>
            <person name="Pham C."/>
            <person name="Primus E.L."/>
            <person name="Pu L.-L."/>
            <person name="Puazo M."/>
            <person name="Qin X."/>
            <person name="Quiroz J.B."/>
            <person name="Reese J."/>
            <person name="Richards S."/>
            <person name="Rives C.M."/>
            <person name="Robberts R."/>
            <person name="Ruiz S.J."/>
            <person name="Ruiz M.J."/>
            <person name="Santibanez J."/>
            <person name="Schneider B.W."/>
            <person name="Sisson I."/>
            <person name="Smith M."/>
            <person name="Sodergren E."/>
            <person name="Song X.-Z."/>
            <person name="Song B.B."/>
            <person name="Summersgill H."/>
            <person name="Thelus R."/>
            <person name="Thornton R.D."/>
            <person name="Trejos Z.Y."/>
            <person name="Usmani K."/>
            <person name="Vattathil S."/>
            <person name="Villasana D."/>
            <person name="Walker D.L."/>
            <person name="Wang S."/>
            <person name="Wang K."/>
            <person name="White C.S."/>
            <person name="Williams A.C."/>
            <person name="Williamson J."/>
            <person name="Wilson K."/>
            <person name="Woghiren I.O."/>
            <person name="Woodworth J.R."/>
            <person name="Worley K.C."/>
            <person name="Wright R.A."/>
            <person name="Wu W."/>
            <person name="Young L."/>
            <person name="Zhang L."/>
            <person name="Zhang J."/>
            <person name="Zhu Y."/>
            <person name="Muzny D.M."/>
            <person name="Weinstock G."/>
            <person name="Gibbs R.A."/>
        </authorList>
    </citation>
    <scope>NUCLEOTIDE SEQUENCE [LARGE SCALE GENOMIC DNA]</scope>
    <source>
        <strain evidence="3">LSR1</strain>
    </source>
</reference>
<dbReference type="GO" id="GO:0005634">
    <property type="term" value="C:nucleus"/>
    <property type="evidence" value="ECO:0007669"/>
    <property type="project" value="TreeGrafter"/>
</dbReference>
<dbReference type="KEGG" id="api:100162917"/>
<dbReference type="GO" id="GO:0005667">
    <property type="term" value="C:transcription regulator complex"/>
    <property type="evidence" value="ECO:0007669"/>
    <property type="project" value="TreeGrafter"/>
</dbReference>
<dbReference type="EnsemblMetazoa" id="XM_001949273.5">
    <property type="protein sequence ID" value="XP_001949308.1"/>
    <property type="gene ID" value="LOC100162917"/>
</dbReference>
<organism evidence="2 3">
    <name type="scientific">Acyrthosiphon pisum</name>
    <name type="common">Pea aphid</name>
    <dbReference type="NCBI Taxonomy" id="7029"/>
    <lineage>
        <taxon>Eukaryota</taxon>
        <taxon>Metazoa</taxon>
        <taxon>Ecdysozoa</taxon>
        <taxon>Arthropoda</taxon>
        <taxon>Hexapoda</taxon>
        <taxon>Insecta</taxon>
        <taxon>Pterygota</taxon>
        <taxon>Neoptera</taxon>
        <taxon>Paraneoptera</taxon>
        <taxon>Hemiptera</taxon>
        <taxon>Sternorrhyncha</taxon>
        <taxon>Aphidomorpha</taxon>
        <taxon>Aphidoidea</taxon>
        <taxon>Aphididae</taxon>
        <taxon>Macrosiphini</taxon>
        <taxon>Acyrthosiphon</taxon>
    </lineage>
</organism>
<dbReference type="Proteomes" id="UP000007819">
    <property type="component" value="Chromosome A2"/>
</dbReference>
<dbReference type="Pfam" id="PF10545">
    <property type="entry name" value="MADF_DNA_bdg"/>
    <property type="match status" value="1"/>
</dbReference>
<evidence type="ECO:0000313" key="2">
    <source>
        <dbReference type="EnsemblMetazoa" id="XP_001949308.1"/>
    </source>
</evidence>
<dbReference type="PANTHER" id="PTHR12243">
    <property type="entry name" value="MADF DOMAIN TRANSCRIPTION FACTOR"/>
    <property type="match status" value="1"/>
</dbReference>
<protein>
    <recommendedName>
        <fullName evidence="1">MADF domain-containing protein</fullName>
    </recommendedName>
</protein>
<dbReference type="RefSeq" id="XP_001949308.1">
    <property type="nucleotide sequence ID" value="XM_001949273.4"/>
</dbReference>
<dbReference type="PANTHER" id="PTHR12243:SF67">
    <property type="entry name" value="COREPRESSOR OF PANGOLIN, ISOFORM A-RELATED"/>
    <property type="match status" value="1"/>
</dbReference>
<dbReference type="OrthoDB" id="6603924at2759"/>
<evidence type="ECO:0000313" key="3">
    <source>
        <dbReference type="Proteomes" id="UP000007819"/>
    </source>
</evidence>
<keyword evidence="3" id="KW-1185">Reference proteome</keyword>